<reference evidence="1" key="1">
    <citation type="submission" date="2023-04" db="EMBL/GenBank/DDBJ databases">
        <title>Ambrosiozyma monospora NBRC 10751.</title>
        <authorList>
            <person name="Ichikawa N."/>
            <person name="Sato H."/>
            <person name="Tonouchi N."/>
        </authorList>
    </citation>
    <scope>NUCLEOTIDE SEQUENCE</scope>
    <source>
        <strain evidence="1">NBRC 10751</strain>
    </source>
</reference>
<evidence type="ECO:0000313" key="1">
    <source>
        <dbReference type="EMBL" id="GME97508.1"/>
    </source>
</evidence>
<organism evidence="1 2">
    <name type="scientific">Ambrosiozyma monospora</name>
    <name type="common">Yeast</name>
    <name type="synonym">Endomycopsis monosporus</name>
    <dbReference type="NCBI Taxonomy" id="43982"/>
    <lineage>
        <taxon>Eukaryota</taxon>
        <taxon>Fungi</taxon>
        <taxon>Dikarya</taxon>
        <taxon>Ascomycota</taxon>
        <taxon>Saccharomycotina</taxon>
        <taxon>Pichiomycetes</taxon>
        <taxon>Pichiales</taxon>
        <taxon>Pichiaceae</taxon>
        <taxon>Ambrosiozyma</taxon>
    </lineage>
</organism>
<accession>A0ACB5TXU1</accession>
<dbReference type="Proteomes" id="UP001165064">
    <property type="component" value="Unassembled WGS sequence"/>
</dbReference>
<sequence>MWTLYAAGLEPRNFSTTRASILHNCSKDPSQYTRMVWATNYYRLASEVMFTMFYSGKLFLPKAIINSVNIQDYLQDHFIGAINYFLKRVRDEAPEMFESVIIGVGTLNEPNSGLYGFSNLNKYPEDQELKLDASPIAIQGMRLGMGYSEVVEEYYLGIFGPRKKGTIKIEPKGVKAWVTNDKIDKHYGFKRDPGWKLGECIFAQHGIWNSNSGKLLIPNYFSLSPDNGKDLDISTFVSENFVDFYSKYKTMVNTFDGDLFVVLEQPFLRYLQT</sequence>
<evidence type="ECO:0000313" key="2">
    <source>
        <dbReference type="Proteomes" id="UP001165064"/>
    </source>
</evidence>
<dbReference type="EMBL" id="BSXS01010141">
    <property type="protein sequence ID" value="GME97508.1"/>
    <property type="molecule type" value="Genomic_DNA"/>
</dbReference>
<name>A0ACB5TXU1_AMBMO</name>
<comment type="caution">
    <text evidence="1">The sequence shown here is derived from an EMBL/GenBank/DDBJ whole genome shotgun (WGS) entry which is preliminary data.</text>
</comment>
<proteinExistence type="predicted"/>
<keyword evidence="2" id="KW-1185">Reference proteome</keyword>
<protein>
    <submittedName>
        <fullName evidence="1">Unnamed protein product</fullName>
    </submittedName>
</protein>
<gene>
    <name evidence="1" type="ORF">Amon02_001025600</name>
</gene>